<dbReference type="Gene3D" id="3.40.50.620">
    <property type="entry name" value="HUPs"/>
    <property type="match status" value="1"/>
</dbReference>
<dbReference type="Pfam" id="PF00582">
    <property type="entry name" value="Usp"/>
    <property type="match status" value="1"/>
</dbReference>
<sequence>MQYNTRSINKNQIESSIYTLTLASDYCGRAVIGSVSDHCAHHARCSVMIVKKPKLKR</sequence>
<gene>
    <name evidence="2" type="ORF">Lalb_Chr09g0330161</name>
</gene>
<reference evidence="3" key="1">
    <citation type="journal article" date="2020" name="Nat. Commun.">
        <title>Genome sequence of the cluster root forming white lupin.</title>
        <authorList>
            <person name="Hufnagel B."/>
            <person name="Marques A."/>
            <person name="Soriano A."/>
            <person name="Marques L."/>
            <person name="Divol F."/>
            <person name="Doumas P."/>
            <person name="Sallet E."/>
            <person name="Mancinotti D."/>
            <person name="Carrere S."/>
            <person name="Marande W."/>
            <person name="Arribat S."/>
            <person name="Keller J."/>
            <person name="Huneau C."/>
            <person name="Blein T."/>
            <person name="Aime D."/>
            <person name="Laguerre M."/>
            <person name="Taylor J."/>
            <person name="Schubert V."/>
            <person name="Nelson M."/>
            <person name="Geu-Flores F."/>
            <person name="Crespi M."/>
            <person name="Gallardo-Guerrero K."/>
            <person name="Delaux P.-M."/>
            <person name="Salse J."/>
            <person name="Berges H."/>
            <person name="Guyot R."/>
            <person name="Gouzy J."/>
            <person name="Peret B."/>
        </authorList>
    </citation>
    <scope>NUCLEOTIDE SEQUENCE [LARGE SCALE GENOMIC DNA]</scope>
    <source>
        <strain evidence="3">cv. Amiga</strain>
    </source>
</reference>
<dbReference type="InterPro" id="IPR014729">
    <property type="entry name" value="Rossmann-like_a/b/a_fold"/>
</dbReference>
<protein>
    <submittedName>
        <fullName evidence="2">Putative rossmann-like alpha/beta/alpha sandwich protein</fullName>
    </submittedName>
</protein>
<keyword evidence="3" id="KW-1185">Reference proteome</keyword>
<name>A0A6A4Q0U7_LUPAL</name>
<dbReference type="SUPFAM" id="SSF52402">
    <property type="entry name" value="Adenine nucleotide alpha hydrolases-like"/>
    <property type="match status" value="1"/>
</dbReference>
<dbReference type="InterPro" id="IPR006016">
    <property type="entry name" value="UspA"/>
</dbReference>
<evidence type="ECO:0000313" key="3">
    <source>
        <dbReference type="Proteomes" id="UP000447434"/>
    </source>
</evidence>
<dbReference type="AlphaFoldDB" id="A0A6A4Q0U7"/>
<comment type="caution">
    <text evidence="2">The sequence shown here is derived from an EMBL/GenBank/DDBJ whole genome shotgun (WGS) entry which is preliminary data.</text>
</comment>
<evidence type="ECO:0000259" key="1">
    <source>
        <dbReference type="Pfam" id="PF00582"/>
    </source>
</evidence>
<dbReference type="PANTHER" id="PTHR46553:SF3">
    <property type="entry name" value="ADENINE NUCLEOTIDE ALPHA HYDROLASES-LIKE SUPERFAMILY PROTEIN"/>
    <property type="match status" value="1"/>
</dbReference>
<dbReference type="Proteomes" id="UP000447434">
    <property type="component" value="Chromosome 9"/>
</dbReference>
<organism evidence="2 3">
    <name type="scientific">Lupinus albus</name>
    <name type="common">White lupine</name>
    <name type="synonym">Lupinus termis</name>
    <dbReference type="NCBI Taxonomy" id="3870"/>
    <lineage>
        <taxon>Eukaryota</taxon>
        <taxon>Viridiplantae</taxon>
        <taxon>Streptophyta</taxon>
        <taxon>Embryophyta</taxon>
        <taxon>Tracheophyta</taxon>
        <taxon>Spermatophyta</taxon>
        <taxon>Magnoliopsida</taxon>
        <taxon>eudicotyledons</taxon>
        <taxon>Gunneridae</taxon>
        <taxon>Pentapetalae</taxon>
        <taxon>rosids</taxon>
        <taxon>fabids</taxon>
        <taxon>Fabales</taxon>
        <taxon>Fabaceae</taxon>
        <taxon>Papilionoideae</taxon>
        <taxon>50 kb inversion clade</taxon>
        <taxon>genistoids sensu lato</taxon>
        <taxon>core genistoids</taxon>
        <taxon>Genisteae</taxon>
        <taxon>Lupinus</taxon>
    </lineage>
</organism>
<dbReference type="PANTHER" id="PTHR46553">
    <property type="entry name" value="ADENINE NUCLEOTIDE ALPHA HYDROLASES-LIKE SUPERFAMILY PROTEIN"/>
    <property type="match status" value="1"/>
</dbReference>
<feature type="domain" description="UspA" evidence="1">
    <location>
        <begin position="28"/>
        <end position="51"/>
    </location>
</feature>
<dbReference type="EMBL" id="WOCE01000009">
    <property type="protein sequence ID" value="KAE9607451.1"/>
    <property type="molecule type" value="Genomic_DNA"/>
</dbReference>
<proteinExistence type="predicted"/>
<dbReference type="OrthoDB" id="1984315at2759"/>
<evidence type="ECO:0000313" key="2">
    <source>
        <dbReference type="EMBL" id="KAE9607451.1"/>
    </source>
</evidence>
<accession>A0A6A4Q0U7</accession>